<accession>A0A8H6XA29</accession>
<dbReference type="Gene3D" id="1.20.1280.50">
    <property type="match status" value="1"/>
</dbReference>
<proteinExistence type="predicted"/>
<evidence type="ECO:0000313" key="1">
    <source>
        <dbReference type="EMBL" id="KAF7336755.1"/>
    </source>
</evidence>
<evidence type="ECO:0000313" key="2">
    <source>
        <dbReference type="Proteomes" id="UP000620124"/>
    </source>
</evidence>
<dbReference type="SUPFAM" id="SSF52047">
    <property type="entry name" value="RNI-like"/>
    <property type="match status" value="1"/>
</dbReference>
<dbReference type="EMBL" id="JACAZI010000022">
    <property type="protein sequence ID" value="KAF7336755.1"/>
    <property type="molecule type" value="Genomic_DNA"/>
</dbReference>
<name>A0A8H6XA29_9AGAR</name>
<protein>
    <submittedName>
        <fullName evidence="1">F-box domain-containing protein</fullName>
    </submittedName>
</protein>
<dbReference type="AlphaFoldDB" id="A0A8H6XA29"/>
<sequence>MVSRDSLKNSPLPLKTLAAWKNDPIPESDAATARPWLLDAQTELARMSDEIRGLESESKRSVIIRVTRSHLIEQHNALRVSLNIYRVVLAPHKRLPPELLQEIFMCCAALEKPNLSWFMDPACHLDIRRAICQVCSRWRRITLGTHELWATMQASFGRIPTRVLLNVLKIWLSRSGKHPISLDITCDRANLYHHRLASYPGLASLVIQNLPRFRSLSINHCLFTMAPGHADILESLEIGGDSRLLTSPLTTFVQAARLRRVTLRDFHVSTNLGMLAFPWKQLTEFHVSVPFFPAAEYYPVLKKCESLTSATIKVGGGEPLQPAPFDISFPALRKLIVCMDSPRNAMLFFQRFSLKSLTNLSLHLSDKLESAVPSTAIPPSFPVLQRISINCGDYFGWRSDSDIVPLLLASQSAVEVSLGRYLTSQSTLDQIANGSLLPNVQLLSLGRTKSWWVISMLETRQSSTKVSTITEFGIQYQEWDLTPDEIESVRRLVKAGVFISCDPKVMFGGRGTPVTTSKFPLRGEIEKQARCDFEARRGLYAVGA</sequence>
<gene>
    <name evidence="1" type="ORF">MVEN_02110700</name>
</gene>
<dbReference type="OrthoDB" id="3221235at2759"/>
<organism evidence="1 2">
    <name type="scientific">Mycena venus</name>
    <dbReference type="NCBI Taxonomy" id="2733690"/>
    <lineage>
        <taxon>Eukaryota</taxon>
        <taxon>Fungi</taxon>
        <taxon>Dikarya</taxon>
        <taxon>Basidiomycota</taxon>
        <taxon>Agaricomycotina</taxon>
        <taxon>Agaricomycetes</taxon>
        <taxon>Agaricomycetidae</taxon>
        <taxon>Agaricales</taxon>
        <taxon>Marasmiineae</taxon>
        <taxon>Mycenaceae</taxon>
        <taxon>Mycena</taxon>
    </lineage>
</organism>
<dbReference type="Proteomes" id="UP000620124">
    <property type="component" value="Unassembled WGS sequence"/>
</dbReference>
<reference evidence="1" key="1">
    <citation type="submission" date="2020-05" db="EMBL/GenBank/DDBJ databases">
        <title>Mycena genomes resolve the evolution of fungal bioluminescence.</title>
        <authorList>
            <person name="Tsai I.J."/>
        </authorList>
    </citation>
    <scope>NUCLEOTIDE SEQUENCE</scope>
    <source>
        <strain evidence="1">CCC161011</strain>
    </source>
</reference>
<keyword evidence="2" id="KW-1185">Reference proteome</keyword>
<comment type="caution">
    <text evidence="1">The sequence shown here is derived from an EMBL/GenBank/DDBJ whole genome shotgun (WGS) entry which is preliminary data.</text>
</comment>